<comment type="caution">
    <text evidence="1">The sequence shown here is derived from an EMBL/GenBank/DDBJ whole genome shotgun (WGS) entry which is preliminary data.</text>
</comment>
<reference evidence="1" key="1">
    <citation type="submission" date="2019-03" db="EMBL/GenBank/DDBJ databases">
        <title>Single cell metagenomics reveals metabolic interactions within the superorganism composed of flagellate Streblomastix strix and complex community of Bacteroidetes bacteria on its surface.</title>
        <authorList>
            <person name="Treitli S.C."/>
            <person name="Kolisko M."/>
            <person name="Husnik F."/>
            <person name="Keeling P."/>
            <person name="Hampl V."/>
        </authorList>
    </citation>
    <scope>NUCLEOTIDE SEQUENCE</scope>
    <source>
        <strain evidence="1">STM</strain>
    </source>
</reference>
<dbReference type="AlphaFoldDB" id="A0A5J4Q5F1"/>
<sequence>MESKKSPHPDWALAHKRKGTELRCINSNYYLYEATGKWNPEKKRSVKIGGKVRD</sequence>
<dbReference type="EMBL" id="SNRY01004907">
    <property type="protein sequence ID" value="KAA6316359.1"/>
    <property type="molecule type" value="Genomic_DNA"/>
</dbReference>
<organism evidence="1">
    <name type="scientific">termite gut metagenome</name>
    <dbReference type="NCBI Taxonomy" id="433724"/>
    <lineage>
        <taxon>unclassified sequences</taxon>
        <taxon>metagenomes</taxon>
        <taxon>organismal metagenomes</taxon>
    </lineage>
</organism>
<gene>
    <name evidence="1" type="ORF">EZS27_033318</name>
</gene>
<accession>A0A5J4Q5F1</accession>
<protein>
    <submittedName>
        <fullName evidence="1">Uncharacterized protein</fullName>
    </submittedName>
</protein>
<proteinExistence type="predicted"/>
<evidence type="ECO:0000313" key="1">
    <source>
        <dbReference type="EMBL" id="KAA6316359.1"/>
    </source>
</evidence>
<name>A0A5J4Q5F1_9ZZZZ</name>